<evidence type="ECO:0008006" key="4">
    <source>
        <dbReference type="Google" id="ProtNLM"/>
    </source>
</evidence>
<evidence type="ECO:0000313" key="3">
    <source>
        <dbReference type="Proteomes" id="UP001596445"/>
    </source>
</evidence>
<protein>
    <recommendedName>
        <fullName evidence="4">Yip1 domain-containing protein</fullName>
    </recommendedName>
</protein>
<feature type="transmembrane region" description="Helical" evidence="1">
    <location>
        <begin position="39"/>
        <end position="62"/>
    </location>
</feature>
<dbReference type="Proteomes" id="UP001596445">
    <property type="component" value="Unassembled WGS sequence"/>
</dbReference>
<dbReference type="RefSeq" id="WP_267162283.1">
    <property type="nucleotide sequence ID" value="NZ_CP112972.1"/>
</dbReference>
<dbReference type="GeneID" id="76631671"/>
<feature type="transmembrane region" description="Helical" evidence="1">
    <location>
        <begin position="94"/>
        <end position="115"/>
    </location>
</feature>
<dbReference type="EMBL" id="JBHSZI010000001">
    <property type="protein sequence ID" value="MFC7059503.1"/>
    <property type="molecule type" value="Genomic_DNA"/>
</dbReference>
<feature type="transmembrane region" description="Helical" evidence="1">
    <location>
        <begin position="9"/>
        <end position="27"/>
    </location>
</feature>
<keyword evidence="3" id="KW-1185">Reference proteome</keyword>
<organism evidence="2 3">
    <name type="scientific">Halovenus salina</name>
    <dbReference type="NCBI Taxonomy" id="1510225"/>
    <lineage>
        <taxon>Archaea</taxon>
        <taxon>Methanobacteriati</taxon>
        <taxon>Methanobacteriota</taxon>
        <taxon>Stenosarchaea group</taxon>
        <taxon>Halobacteria</taxon>
        <taxon>Halobacteriales</taxon>
        <taxon>Haloarculaceae</taxon>
        <taxon>Halovenus</taxon>
    </lineage>
</organism>
<evidence type="ECO:0000313" key="2">
    <source>
        <dbReference type="EMBL" id="MFC7059503.1"/>
    </source>
</evidence>
<keyword evidence="1" id="KW-1133">Transmembrane helix</keyword>
<evidence type="ECO:0000256" key="1">
    <source>
        <dbReference type="SAM" id="Phobius"/>
    </source>
</evidence>
<comment type="caution">
    <text evidence="2">The sequence shown here is derived from an EMBL/GenBank/DDBJ whole genome shotgun (WGS) entry which is preliminary data.</text>
</comment>
<proteinExistence type="predicted"/>
<feature type="transmembrane region" description="Helical" evidence="1">
    <location>
        <begin position="69"/>
        <end position="88"/>
    </location>
</feature>
<keyword evidence="1" id="KW-0472">Membrane</keyword>
<accession>A0ABD5W1S3</accession>
<dbReference type="AlphaFoldDB" id="A0ABD5W1S3"/>
<gene>
    <name evidence="2" type="ORF">ACFQQG_16615</name>
</gene>
<keyword evidence="1" id="KW-0812">Transmembrane</keyword>
<sequence>MTPRLDRQAAGVALAVGYVALIGVLFRDPGAGLSAATQGVVSAVLFILLPILGLASGAYVYVGGPFRTALGFVTASYLGTLGMAVATIRTTSPIVTVVTGLTILALAVLALVGVLRSTLGSMLPEL</sequence>
<reference evidence="2 3" key="1">
    <citation type="journal article" date="2019" name="Int. J. Syst. Evol. Microbiol.">
        <title>The Global Catalogue of Microorganisms (GCM) 10K type strain sequencing project: providing services to taxonomists for standard genome sequencing and annotation.</title>
        <authorList>
            <consortium name="The Broad Institute Genomics Platform"/>
            <consortium name="The Broad Institute Genome Sequencing Center for Infectious Disease"/>
            <person name="Wu L."/>
            <person name="Ma J."/>
        </authorList>
    </citation>
    <scope>NUCLEOTIDE SEQUENCE [LARGE SCALE GENOMIC DNA]</scope>
    <source>
        <strain evidence="2 3">JCM 30072</strain>
    </source>
</reference>
<name>A0ABD5W1S3_9EURY</name>